<gene>
    <name evidence="1" type="ORF">RGB73_26855</name>
</gene>
<accession>A0ABY9T2C7</accession>
<evidence type="ECO:0000313" key="2">
    <source>
        <dbReference type="Proteomes" id="UP001256827"/>
    </source>
</evidence>
<sequence>MIDKAYLEIIRDDLIARAKKGNILINNSVAVPVTAVAISTNLVVGVENAIALQVTAPHVNSVPVITSVKLLTDTGAVVAEKTVFIETNGAQFINLTFAIEVKGGE</sequence>
<name>A0ABY9T2C7_BREBE</name>
<protein>
    <recommendedName>
        <fullName evidence="3">DUF2577 domain-containing protein</fullName>
    </recommendedName>
</protein>
<dbReference type="EMBL" id="CP134050">
    <property type="protein sequence ID" value="WNC14259.1"/>
    <property type="molecule type" value="Genomic_DNA"/>
</dbReference>
<evidence type="ECO:0008006" key="3">
    <source>
        <dbReference type="Google" id="ProtNLM"/>
    </source>
</evidence>
<proteinExistence type="predicted"/>
<reference evidence="1 2" key="1">
    <citation type="submission" date="2023-09" db="EMBL/GenBank/DDBJ databases">
        <title>Complete Genome and Methylome dissection of Bacillus brevis NEB573 original source of BbsI restriction endonuclease.</title>
        <authorList>
            <person name="Fomenkov A."/>
            <person name="Roberts R.D."/>
        </authorList>
    </citation>
    <scope>NUCLEOTIDE SEQUENCE [LARGE SCALE GENOMIC DNA]</scope>
    <source>
        <strain evidence="1 2">NEB573</strain>
    </source>
</reference>
<dbReference type="Proteomes" id="UP001256827">
    <property type="component" value="Chromosome"/>
</dbReference>
<keyword evidence="2" id="KW-1185">Reference proteome</keyword>
<evidence type="ECO:0000313" key="1">
    <source>
        <dbReference type="EMBL" id="WNC14259.1"/>
    </source>
</evidence>
<dbReference type="RefSeq" id="WP_310766202.1">
    <property type="nucleotide sequence ID" value="NZ_CP134050.1"/>
</dbReference>
<organism evidence="1 2">
    <name type="scientific">Brevibacillus brevis</name>
    <name type="common">Bacillus brevis</name>
    <dbReference type="NCBI Taxonomy" id="1393"/>
    <lineage>
        <taxon>Bacteria</taxon>
        <taxon>Bacillati</taxon>
        <taxon>Bacillota</taxon>
        <taxon>Bacilli</taxon>
        <taxon>Bacillales</taxon>
        <taxon>Paenibacillaceae</taxon>
        <taxon>Brevibacillus</taxon>
    </lineage>
</organism>